<dbReference type="EMBL" id="CP067420">
    <property type="protein sequence ID" value="QQP88444.1"/>
    <property type="molecule type" value="Genomic_DNA"/>
</dbReference>
<evidence type="ECO:0000313" key="2">
    <source>
        <dbReference type="EMBL" id="QQP88444.1"/>
    </source>
</evidence>
<protein>
    <submittedName>
        <fullName evidence="2">Uncharacterized protein</fullName>
    </submittedName>
</protein>
<reference evidence="2" key="1">
    <citation type="submission" date="2021-02" db="EMBL/GenBank/DDBJ databases">
        <title>Skermanella TT6 skin isolate.</title>
        <authorList>
            <person name="Lee K."/>
            <person name="Ganzorig M."/>
        </authorList>
    </citation>
    <scope>NUCLEOTIDE SEQUENCE</scope>
    <source>
        <strain evidence="2">TT6</strain>
    </source>
</reference>
<proteinExistence type="predicted"/>
<name>A0ABX7B3Q1_9PROT</name>
<gene>
    <name evidence="2" type="ORF">IGS68_20715</name>
</gene>
<evidence type="ECO:0000256" key="1">
    <source>
        <dbReference type="SAM" id="MobiDB-lite"/>
    </source>
</evidence>
<organism evidence="2 3">
    <name type="scientific">Skermanella cutis</name>
    <dbReference type="NCBI Taxonomy" id="2775420"/>
    <lineage>
        <taxon>Bacteria</taxon>
        <taxon>Pseudomonadati</taxon>
        <taxon>Pseudomonadota</taxon>
        <taxon>Alphaproteobacteria</taxon>
        <taxon>Rhodospirillales</taxon>
        <taxon>Azospirillaceae</taxon>
        <taxon>Skermanella</taxon>
    </lineage>
</organism>
<keyword evidence="3" id="KW-1185">Reference proteome</keyword>
<dbReference type="RefSeq" id="WP_201073354.1">
    <property type="nucleotide sequence ID" value="NZ_CP067420.1"/>
</dbReference>
<sequence>MAADNQNHDKAHDLAEEGLDKIIEGDGKEGKKLVEEAKKLDSEAVAEVAQEVEEDRKQAEKFQK</sequence>
<feature type="region of interest" description="Disordered" evidence="1">
    <location>
        <begin position="1"/>
        <end position="26"/>
    </location>
</feature>
<accession>A0ABX7B3Q1</accession>
<evidence type="ECO:0000313" key="3">
    <source>
        <dbReference type="Proteomes" id="UP000595197"/>
    </source>
</evidence>
<dbReference type="Proteomes" id="UP000595197">
    <property type="component" value="Chromosome"/>
</dbReference>